<dbReference type="InterPro" id="IPR000086">
    <property type="entry name" value="NUDIX_hydrolase_dom"/>
</dbReference>
<dbReference type="InterPro" id="IPR020084">
    <property type="entry name" value="NUDIX_hydrolase_CS"/>
</dbReference>
<dbReference type="AlphaFoldDB" id="A0AB39TGM7"/>
<evidence type="ECO:0000313" key="3">
    <source>
        <dbReference type="EMBL" id="XDQ77479.1"/>
    </source>
</evidence>
<evidence type="ECO:0000256" key="1">
    <source>
        <dbReference type="ARBA" id="ARBA00022801"/>
    </source>
</evidence>
<name>A0AB39TGM7_9ACTN</name>
<dbReference type="SUPFAM" id="SSF55811">
    <property type="entry name" value="Nudix"/>
    <property type="match status" value="1"/>
</dbReference>
<organism evidence="3">
    <name type="scientific">Streptomyces sp. Y1</name>
    <dbReference type="NCBI Taxonomy" id="3238634"/>
    <lineage>
        <taxon>Bacteria</taxon>
        <taxon>Bacillati</taxon>
        <taxon>Actinomycetota</taxon>
        <taxon>Actinomycetes</taxon>
        <taxon>Kitasatosporales</taxon>
        <taxon>Streptomycetaceae</taxon>
        <taxon>Streptomyces</taxon>
    </lineage>
</organism>
<protein>
    <submittedName>
        <fullName evidence="3">NUDIX domain-containing protein</fullName>
    </submittedName>
</protein>
<dbReference type="Gene3D" id="3.90.79.10">
    <property type="entry name" value="Nucleoside Triphosphate Pyrophosphohydrolase"/>
    <property type="match status" value="1"/>
</dbReference>
<keyword evidence="1" id="KW-0378">Hydrolase</keyword>
<dbReference type="InterPro" id="IPR015797">
    <property type="entry name" value="NUDIX_hydrolase-like_dom_sf"/>
</dbReference>
<accession>A0AB39TGM7</accession>
<dbReference type="PROSITE" id="PS51462">
    <property type="entry name" value="NUDIX"/>
    <property type="match status" value="1"/>
</dbReference>
<dbReference type="Pfam" id="PF00293">
    <property type="entry name" value="NUDIX"/>
    <property type="match status" value="1"/>
</dbReference>
<proteinExistence type="predicted"/>
<dbReference type="RefSeq" id="WP_045700386.1">
    <property type="nucleotide sequence ID" value="NZ_CP163445.1"/>
</dbReference>
<reference evidence="3" key="1">
    <citation type="submission" date="2024-07" db="EMBL/GenBank/DDBJ databases">
        <authorList>
            <person name="Yu S.T."/>
        </authorList>
    </citation>
    <scope>NUCLEOTIDE SEQUENCE</scope>
    <source>
        <strain evidence="3">Y1</strain>
    </source>
</reference>
<feature type="domain" description="Nudix hydrolase" evidence="2">
    <location>
        <begin position="31"/>
        <end position="159"/>
    </location>
</feature>
<dbReference type="CDD" id="cd04697">
    <property type="entry name" value="NUDIX_Hydrolase"/>
    <property type="match status" value="1"/>
</dbReference>
<dbReference type="GO" id="GO:0016787">
    <property type="term" value="F:hydrolase activity"/>
    <property type="evidence" value="ECO:0007669"/>
    <property type="project" value="UniProtKB-KW"/>
</dbReference>
<gene>
    <name evidence="3" type="ORF">AB2U05_02765</name>
</gene>
<dbReference type="PROSITE" id="PS00893">
    <property type="entry name" value="NUDIX_BOX"/>
    <property type="match status" value="1"/>
</dbReference>
<sequence>MTEPVEPVERVDGQDRVLGVVERAEAIRRGWLHRVATTVCRDATGRVLVHRRPDGASRFAGQYDLMVGGAVRVGESYAAAAEREVGEELGVAVAVRHRFTFQCRGAIAPYWLAVHEAVLPAGRLAVDPEAIAWYGWLGLSELARAVRRWPFVPDGQVAFGRYLRGLPSGARPSDHGGEGPVVGERR</sequence>
<evidence type="ECO:0000259" key="2">
    <source>
        <dbReference type="PROSITE" id="PS51462"/>
    </source>
</evidence>
<dbReference type="EMBL" id="CP163445">
    <property type="protein sequence ID" value="XDQ77479.1"/>
    <property type="molecule type" value="Genomic_DNA"/>
</dbReference>